<dbReference type="SUPFAM" id="SSF52540">
    <property type="entry name" value="P-loop containing nucleoside triphosphate hydrolases"/>
    <property type="match status" value="1"/>
</dbReference>
<dbReference type="AlphaFoldDB" id="A0A1H9VJE2"/>
<proteinExistence type="predicted"/>
<protein>
    <submittedName>
        <fullName evidence="2">AAA ATPase domain-containing protein</fullName>
    </submittedName>
</protein>
<evidence type="ECO:0000259" key="1">
    <source>
        <dbReference type="SMART" id="SM00382"/>
    </source>
</evidence>
<reference evidence="3" key="1">
    <citation type="submission" date="2016-10" db="EMBL/GenBank/DDBJ databases">
        <authorList>
            <person name="Varghese N."/>
            <person name="Submissions S."/>
        </authorList>
    </citation>
    <scope>NUCLEOTIDE SEQUENCE [LARGE SCALE GENOMIC DNA]</scope>
    <source>
        <strain evidence="3">DSM 20524</strain>
    </source>
</reference>
<evidence type="ECO:0000313" key="2">
    <source>
        <dbReference type="EMBL" id="SES21880.1"/>
    </source>
</evidence>
<feature type="domain" description="AAA+ ATPase" evidence="1">
    <location>
        <begin position="39"/>
        <end position="225"/>
    </location>
</feature>
<dbReference type="InterPro" id="IPR041664">
    <property type="entry name" value="AAA_16"/>
</dbReference>
<dbReference type="STRING" id="1121357.SAMN05661109_02276"/>
<dbReference type="SMART" id="SM00382">
    <property type="entry name" value="AAA"/>
    <property type="match status" value="1"/>
</dbReference>
<dbReference type="PANTHER" id="PTHR34301">
    <property type="entry name" value="DNA-BINDING PROTEIN-RELATED"/>
    <property type="match status" value="1"/>
</dbReference>
<dbReference type="Pfam" id="PF13191">
    <property type="entry name" value="AAA_16"/>
    <property type="match status" value="1"/>
</dbReference>
<gene>
    <name evidence="2" type="ORF">SAMN05661109_02276</name>
</gene>
<dbReference type="RefSeq" id="WP_092260243.1">
    <property type="nucleotide sequence ID" value="NZ_CP047199.1"/>
</dbReference>
<accession>A0A1H9VJE2</accession>
<keyword evidence="3" id="KW-1185">Reference proteome</keyword>
<sequence>MQPSPYTPGTVARDVYGRESYLNELRRELLFMSEYPAIQGRIHVYVGPRGVGKTSLLRAVQSEARALGFDSVWATAGDGPLVPVLLEELRELSGNWKEHARNIFTSAANAISVTTGGLKVSPQLGEAASKVPSGVGRQLQKALIAAGQAAHGAGKGLVIFIDEVQAADPEGIRALAYAWQHMQSEAKDVPIMAVTAGLSHAQDVITDAVSFAERFLYQQLHNLEEDDSVAALRSPAQRAGVRWEDEALNVALARTKGYPYFLQVIGDETWKSAGYPKEGETIRLPHINDASENFNHIRESFFRTRWEKATPGENDFLMAMAALGDGAVARKDVAARMGKSTTDISMVRASLMDKGLIDSPERGQLEFTAPGFADYVRRVSGMDDE</sequence>
<evidence type="ECO:0000313" key="3">
    <source>
        <dbReference type="Proteomes" id="UP000198929"/>
    </source>
</evidence>
<name>A0A1H9VJE2_9CORY</name>
<dbReference type="EMBL" id="FOGQ01000012">
    <property type="protein sequence ID" value="SES21880.1"/>
    <property type="molecule type" value="Genomic_DNA"/>
</dbReference>
<organism evidence="2 3">
    <name type="scientific">Corynebacterium cystitidis DSM 20524</name>
    <dbReference type="NCBI Taxonomy" id="1121357"/>
    <lineage>
        <taxon>Bacteria</taxon>
        <taxon>Bacillati</taxon>
        <taxon>Actinomycetota</taxon>
        <taxon>Actinomycetes</taxon>
        <taxon>Mycobacteriales</taxon>
        <taxon>Corynebacteriaceae</taxon>
        <taxon>Corynebacterium</taxon>
    </lineage>
</organism>
<dbReference type="Proteomes" id="UP000198929">
    <property type="component" value="Unassembled WGS sequence"/>
</dbReference>
<dbReference type="InterPro" id="IPR027417">
    <property type="entry name" value="P-loop_NTPase"/>
</dbReference>
<dbReference type="Gene3D" id="3.40.50.300">
    <property type="entry name" value="P-loop containing nucleotide triphosphate hydrolases"/>
    <property type="match status" value="1"/>
</dbReference>
<dbReference type="InterPro" id="IPR003593">
    <property type="entry name" value="AAA+_ATPase"/>
</dbReference>
<dbReference type="PANTHER" id="PTHR34301:SF8">
    <property type="entry name" value="ATPASE DOMAIN-CONTAINING PROTEIN"/>
    <property type="match status" value="1"/>
</dbReference>